<accession>A0ACB8WDF5</accession>
<organism evidence="1 2">
    <name type="scientific">Scortum barcoo</name>
    <name type="common">barcoo grunter</name>
    <dbReference type="NCBI Taxonomy" id="214431"/>
    <lineage>
        <taxon>Eukaryota</taxon>
        <taxon>Metazoa</taxon>
        <taxon>Chordata</taxon>
        <taxon>Craniata</taxon>
        <taxon>Vertebrata</taxon>
        <taxon>Euteleostomi</taxon>
        <taxon>Actinopterygii</taxon>
        <taxon>Neopterygii</taxon>
        <taxon>Teleostei</taxon>
        <taxon>Neoteleostei</taxon>
        <taxon>Acanthomorphata</taxon>
        <taxon>Eupercaria</taxon>
        <taxon>Centrarchiformes</taxon>
        <taxon>Terapontoidei</taxon>
        <taxon>Terapontidae</taxon>
        <taxon>Scortum</taxon>
    </lineage>
</organism>
<gene>
    <name evidence="1" type="ORF">L3Q82_000701</name>
</gene>
<proteinExistence type="predicted"/>
<dbReference type="EMBL" id="CM041541">
    <property type="protein sequence ID" value="KAI3365766.1"/>
    <property type="molecule type" value="Genomic_DNA"/>
</dbReference>
<keyword evidence="2" id="KW-1185">Reference proteome</keyword>
<name>A0ACB8WDF5_9TELE</name>
<reference evidence="1" key="1">
    <citation type="submission" date="2022-04" db="EMBL/GenBank/DDBJ databases">
        <title>Jade perch genome.</title>
        <authorList>
            <person name="Chao B."/>
        </authorList>
    </citation>
    <scope>NUCLEOTIDE SEQUENCE</scope>
    <source>
        <strain evidence="1">CB-2022</strain>
    </source>
</reference>
<protein>
    <submittedName>
        <fullName evidence="1">Uncharacterized protein</fullName>
    </submittedName>
</protein>
<comment type="caution">
    <text evidence="1">The sequence shown here is derived from an EMBL/GenBank/DDBJ whole genome shotgun (WGS) entry which is preliminary data.</text>
</comment>
<evidence type="ECO:0000313" key="1">
    <source>
        <dbReference type="EMBL" id="KAI3365766.1"/>
    </source>
</evidence>
<dbReference type="Proteomes" id="UP000831701">
    <property type="component" value="Chromosome 11"/>
</dbReference>
<evidence type="ECO:0000313" key="2">
    <source>
        <dbReference type="Proteomes" id="UP000831701"/>
    </source>
</evidence>
<sequence>MSHREEALGEDPGHAGETMSLGWPGNASGSPRKSWRKCLGKELGFEELSSGQLEVHWSVRFNISAEPVIYILQRRWNFGIQPSEDTATSWQVVAQTTEQGVRLSDIRPGRWYQFRVAAVNTHGTRGFTTPSRHIHSRRDPSNPPPPTELRVANMSFGPGRAVSARLQWSMPGDLDVPVHHYKVSWSWTVVGQPSASSLTKRRKTVRESHVDLDSMRSNRVYSVEVQAVSYWGQTQLKGSRAILHFSTQRTNSAAPRNPTGDILDVGTPFYQDGELRVHVYWQSSMDPSVEFYRIQWGPEYCGHNQTRPMEKISTQESFVSLQGLLFSCKYKVLLQPVSKKSHPLAESTSFFTPSCATIQAKSLKPITCPGEKVSLQKILVKAVNLTASFEARGGNVTAVFSWDLSIAPAHQQLTGYQVTWAEVIPTNRHNNNKLPHSLISQSQILPPGRASHYVNINVCQTYAYLNVERGATESRVPLKEQQGRRPDWQVSGAPPWSQAWAWGWGSQASTWWPGLCPRDPAGLSLEMATWARLPVGSPPAGRSMRGRCNVVWVAVMWRGAKLWSNPWTKTLAIGTWNVTSLGGKEPELVREVERYRLEIVGLTSTHSLGSGTQLLERGWTLHYSGVAQGERRRAAGVGLLIAPQLSRHVLEFTPVNERVTSLRLWVGDRSLAVVCAYTGRTAVQSTRPSWSPWEGYLMVLRLGTPLFLLGDFNAHMGKLTVIPGGA</sequence>